<feature type="transmembrane region" description="Helical" evidence="2">
    <location>
        <begin position="89"/>
        <end position="110"/>
    </location>
</feature>
<feature type="compositionally biased region" description="Polar residues" evidence="1">
    <location>
        <begin position="148"/>
        <end position="157"/>
    </location>
</feature>
<gene>
    <name evidence="5" type="ORF">SAMN04489760_13514</name>
</gene>
<organism evidence="5 6">
    <name type="scientific">Syntrophus gentianae</name>
    <dbReference type="NCBI Taxonomy" id="43775"/>
    <lineage>
        <taxon>Bacteria</taxon>
        <taxon>Pseudomonadati</taxon>
        <taxon>Thermodesulfobacteriota</taxon>
        <taxon>Syntrophia</taxon>
        <taxon>Syntrophales</taxon>
        <taxon>Syntrophaceae</taxon>
        <taxon>Syntrophus</taxon>
    </lineage>
</organism>
<feature type="region of interest" description="Disordered" evidence="1">
    <location>
        <begin position="133"/>
        <end position="283"/>
    </location>
</feature>
<name>A0A1H8AFH9_9BACT</name>
<dbReference type="Pfam" id="PF13490">
    <property type="entry name" value="zf-HC2"/>
    <property type="match status" value="1"/>
</dbReference>
<evidence type="ECO:0000259" key="4">
    <source>
        <dbReference type="Pfam" id="PF13490"/>
    </source>
</evidence>
<evidence type="ECO:0000256" key="2">
    <source>
        <dbReference type="SAM" id="Phobius"/>
    </source>
</evidence>
<dbReference type="InterPro" id="IPR041916">
    <property type="entry name" value="Anti_sigma_zinc_sf"/>
</dbReference>
<feature type="domain" description="DUF2275" evidence="3">
    <location>
        <begin position="57"/>
        <end position="120"/>
    </location>
</feature>
<dbReference type="Pfam" id="PF10039">
    <property type="entry name" value="DUF2275"/>
    <property type="match status" value="1"/>
</dbReference>
<dbReference type="Proteomes" id="UP000198744">
    <property type="component" value="Unassembled WGS sequence"/>
</dbReference>
<reference evidence="5 6" key="1">
    <citation type="submission" date="2016-10" db="EMBL/GenBank/DDBJ databases">
        <authorList>
            <person name="de Groot N.N."/>
        </authorList>
    </citation>
    <scope>NUCLEOTIDE SEQUENCE [LARGE SCALE GENOMIC DNA]</scope>
    <source>
        <strain evidence="5 6">DSM 8423</strain>
    </source>
</reference>
<evidence type="ECO:0000256" key="1">
    <source>
        <dbReference type="SAM" id="MobiDB-lite"/>
    </source>
</evidence>
<dbReference type="RefSeq" id="WP_093884626.1">
    <property type="nucleotide sequence ID" value="NZ_FOBS01000035.1"/>
</dbReference>
<evidence type="ECO:0000259" key="3">
    <source>
        <dbReference type="Pfam" id="PF10039"/>
    </source>
</evidence>
<proteinExistence type="predicted"/>
<keyword evidence="2" id="KW-0472">Membrane</keyword>
<keyword evidence="2" id="KW-0812">Transmembrane</keyword>
<dbReference type="STRING" id="43775.SAMN04489760_13514"/>
<keyword evidence="2" id="KW-1133">Transmembrane helix</keyword>
<sequence>MNCRDIENILPAYLEDLLPPEERKKIREHLASCRQCSKALADLKQMETILSDLEAVSPPPWMKQRIMARVREEAQPEKGFFRRLFSPHFLKIPLSTAALLLISVLAFYVYRGQEPELHKEGIHIALSPPVAEQRIEKQGPSRTAPVPLSSSPNTSSRPVLLREIPSSGKSVPGAASPPASAQPADQAISAQERDLSSGAEGIGTMEKGKRALGNADSSRPQEAIPAKAPFPVPGRNGAAAFREEEKAPERAAPQPPPSVTRTFRMAERTAGSKERKAESVATKAQDQESCRNLQASAIVNLLLEFDAVKINYQTSEGSEILTAELPSRQVRPLLQKLEARGIAGKNVSVSGAETEQEMRKIRIEIPGQP</sequence>
<feature type="compositionally biased region" description="Basic and acidic residues" evidence="1">
    <location>
        <begin position="264"/>
        <end position="278"/>
    </location>
</feature>
<dbReference type="InterPro" id="IPR018734">
    <property type="entry name" value="DUF2275"/>
</dbReference>
<keyword evidence="6" id="KW-1185">Reference proteome</keyword>
<protein>
    <submittedName>
        <fullName evidence="5">Predicted integral membrane protein</fullName>
    </submittedName>
</protein>
<dbReference type="AlphaFoldDB" id="A0A1H8AFH9"/>
<feature type="compositionally biased region" description="Low complexity" evidence="1">
    <location>
        <begin position="165"/>
        <end position="190"/>
    </location>
</feature>
<accession>A0A1H8AFH9</accession>
<evidence type="ECO:0000313" key="5">
    <source>
        <dbReference type="EMBL" id="SEM69361.1"/>
    </source>
</evidence>
<dbReference type="EMBL" id="FOBS01000035">
    <property type="protein sequence ID" value="SEM69361.1"/>
    <property type="molecule type" value="Genomic_DNA"/>
</dbReference>
<dbReference type="OrthoDB" id="5421222at2"/>
<dbReference type="InterPro" id="IPR027383">
    <property type="entry name" value="Znf_put"/>
</dbReference>
<dbReference type="Gene3D" id="1.10.10.1320">
    <property type="entry name" value="Anti-sigma factor, zinc-finger domain"/>
    <property type="match status" value="1"/>
</dbReference>
<evidence type="ECO:0000313" key="6">
    <source>
        <dbReference type="Proteomes" id="UP000198744"/>
    </source>
</evidence>
<feature type="domain" description="Putative zinc-finger" evidence="4">
    <location>
        <begin position="3"/>
        <end position="36"/>
    </location>
</feature>